<evidence type="ECO:0000256" key="2">
    <source>
        <dbReference type="ARBA" id="ARBA00022692"/>
    </source>
</evidence>
<feature type="region of interest" description="Disordered" evidence="8">
    <location>
        <begin position="811"/>
        <end position="876"/>
    </location>
</feature>
<evidence type="ECO:0000256" key="4">
    <source>
        <dbReference type="ARBA" id="ARBA00023136"/>
    </source>
</evidence>
<dbReference type="PROSITE" id="PS50214">
    <property type="entry name" value="DISINTEGRIN_2"/>
    <property type="match status" value="1"/>
</dbReference>
<keyword evidence="2 9" id="KW-0812">Transmembrane</keyword>
<feature type="domain" description="Disintegrin" evidence="10">
    <location>
        <begin position="505"/>
        <end position="591"/>
    </location>
</feature>
<dbReference type="PANTHER" id="PTHR11905">
    <property type="entry name" value="ADAM A DISINTEGRIN AND METALLOPROTEASE DOMAIN"/>
    <property type="match status" value="1"/>
</dbReference>
<dbReference type="InterPro" id="IPR034027">
    <property type="entry name" value="Reprolysin_adamalysin"/>
</dbReference>
<evidence type="ECO:0000259" key="10">
    <source>
        <dbReference type="PROSITE" id="PS50214"/>
    </source>
</evidence>
<evidence type="ECO:0000313" key="12">
    <source>
        <dbReference type="Proteomes" id="UP000694906"/>
    </source>
</evidence>
<dbReference type="InterPro" id="IPR001762">
    <property type="entry name" value="Disintegrin_dom"/>
</dbReference>
<dbReference type="Pfam" id="PF01421">
    <property type="entry name" value="Reprolysin"/>
    <property type="match status" value="1"/>
</dbReference>
<dbReference type="GO" id="GO:0005886">
    <property type="term" value="C:plasma membrane"/>
    <property type="evidence" value="ECO:0007669"/>
    <property type="project" value="TreeGrafter"/>
</dbReference>
<dbReference type="Pfam" id="PF08516">
    <property type="entry name" value="ADAM_CR"/>
    <property type="match status" value="1"/>
</dbReference>
<keyword evidence="5 7" id="KW-1015">Disulfide bond</keyword>
<keyword evidence="13" id="KW-0482">Metalloprotease</keyword>
<dbReference type="Gene3D" id="3.40.390.10">
    <property type="entry name" value="Collagenase (Catalytic Domain)"/>
    <property type="match status" value="1"/>
</dbReference>
<dbReference type="PROSITE" id="PS50215">
    <property type="entry name" value="ADAM_MEPRO"/>
    <property type="match status" value="1"/>
</dbReference>
<dbReference type="PANTHER" id="PTHR11905:SF21">
    <property type="entry name" value="DISINTEGRIN AND METALLOPROTEINASE DOMAIN-CONTAINING PROTEIN 7"/>
    <property type="match status" value="1"/>
</dbReference>
<dbReference type="InterPro" id="IPR018358">
    <property type="entry name" value="Disintegrin_CS"/>
</dbReference>
<dbReference type="SMART" id="SM00608">
    <property type="entry name" value="ACR"/>
    <property type="match status" value="1"/>
</dbReference>
<dbReference type="PROSITE" id="PS00427">
    <property type="entry name" value="DISINTEGRIN_1"/>
    <property type="match status" value="1"/>
</dbReference>
<comment type="subcellular location">
    <subcellularLocation>
        <location evidence="1">Membrane</location>
        <topology evidence="1">Single-pass membrane protein</topology>
    </subcellularLocation>
</comment>
<feature type="disulfide bond" evidence="6">
    <location>
        <begin position="563"/>
        <end position="583"/>
    </location>
</feature>
<dbReference type="GO" id="GO:0046872">
    <property type="term" value="F:metal ion binding"/>
    <property type="evidence" value="ECO:0007669"/>
    <property type="project" value="UniProtKB-KW"/>
</dbReference>
<dbReference type="SUPFAM" id="SSF55486">
    <property type="entry name" value="Metalloproteases ('zincins'), catalytic domain"/>
    <property type="match status" value="1"/>
</dbReference>
<dbReference type="GO" id="GO:0004222">
    <property type="term" value="F:metalloendopeptidase activity"/>
    <property type="evidence" value="ECO:0007669"/>
    <property type="project" value="InterPro"/>
</dbReference>
<evidence type="ECO:0000313" key="13">
    <source>
        <dbReference type="RefSeq" id="XP_004848535.1"/>
    </source>
</evidence>
<dbReference type="FunFam" id="4.10.70.10:FF:000001">
    <property type="entry name" value="Disintegrin and metalloproteinase domain-containing protein 22"/>
    <property type="match status" value="1"/>
</dbReference>
<dbReference type="InterPro" id="IPR036436">
    <property type="entry name" value="Disintegrin_dom_sf"/>
</dbReference>
<dbReference type="Pfam" id="PF00200">
    <property type="entry name" value="Disintegrin"/>
    <property type="match status" value="1"/>
</dbReference>
<accession>A0AAX6PCB4</accession>
<evidence type="ECO:0000259" key="11">
    <source>
        <dbReference type="PROSITE" id="PS50215"/>
    </source>
</evidence>
<feature type="domain" description="Peptidase M12B" evidence="11">
    <location>
        <begin position="302"/>
        <end position="497"/>
    </location>
</feature>
<reference evidence="13" key="1">
    <citation type="submission" date="2025-08" db="UniProtKB">
        <authorList>
            <consortium name="RefSeq"/>
        </authorList>
    </citation>
    <scope>IDENTIFICATION</scope>
</reference>
<dbReference type="GO" id="GO:0006508">
    <property type="term" value="P:proteolysis"/>
    <property type="evidence" value="ECO:0007669"/>
    <property type="project" value="InterPro"/>
</dbReference>
<comment type="caution">
    <text evidence="7">Lacks conserved residue(s) required for the propagation of feature annotation.</text>
</comment>
<evidence type="ECO:0000256" key="7">
    <source>
        <dbReference type="PROSITE-ProRule" id="PRU00276"/>
    </source>
</evidence>
<dbReference type="PRINTS" id="PR00289">
    <property type="entry name" value="DISINTEGRIN"/>
</dbReference>
<evidence type="ECO:0000256" key="8">
    <source>
        <dbReference type="SAM" id="MobiDB-lite"/>
    </source>
</evidence>
<gene>
    <name evidence="13" type="primary">Adam7</name>
</gene>
<dbReference type="CTD" id="8756"/>
<dbReference type="AlphaFoldDB" id="A0AAX6PCB4"/>
<feature type="binding site" evidence="7">
    <location>
        <position position="448"/>
    </location>
    <ligand>
        <name>Zn(2+)</name>
        <dbReference type="ChEBI" id="CHEBI:29105"/>
        <note>catalytic</note>
    </ligand>
</feature>
<dbReference type="FunFam" id="3.40.390.10:FF:000002">
    <property type="entry name" value="Disintegrin and metalloproteinase domain-containing protein 22"/>
    <property type="match status" value="1"/>
</dbReference>
<dbReference type="Pfam" id="PF01562">
    <property type="entry name" value="Pep_M12B_propep"/>
    <property type="match status" value="1"/>
</dbReference>
<proteinExistence type="predicted"/>
<dbReference type="InterPro" id="IPR001590">
    <property type="entry name" value="Peptidase_M12B"/>
</dbReference>
<feature type="disulfide bond" evidence="7">
    <location>
        <begin position="455"/>
        <end position="460"/>
    </location>
</feature>
<keyword evidence="13" id="KW-0378">Hydrolase</keyword>
<dbReference type="SUPFAM" id="SSF57552">
    <property type="entry name" value="Blood coagulation inhibitor (disintegrin)"/>
    <property type="match status" value="1"/>
</dbReference>
<sequence>MTSALLLSREEASGIRGNAHIGVLKLAALARGSGRARIYHLETDSGFSGQSTGLAHHLVATVLTATVARSSSVSSSVVIKSSENGLLPGPRKCVENGRNPHPRNYAVGQKEAIVTPAVEKKELTLLSKAGFSSRKDKTIAKTQKLLAEDEHITMKRKTIYEFNDDQVDKYLQISMQTSGSQEFLGSNYSETFYTTKGKLITRHPQITEHCFYQGSIIHEFDSSASISTCNGLSGFFRVNDQRYLIKPMKYSNEEEHLVFKYNPRVPHAVNYSCAELNLSMKSVPKDTTYKDNHTVEENHKEKYIELFIVADEYVYRRNSNPHYNLRRRIWGMVNFANMIYNTLNTHVTLVGIEIWTNGDKISQVSNAETTLLRFSNWQETVLKKRKNFDHALLLSGKWLYTNVQGTSYRRGMCLPTYSSSVIKDLLPDVNIIANRMAHHLGHSLGMQHDEFPCTCPLGKCVMDSAGSIPAIKFSKCSHIQYEQYLKDSKPNCMLNIPFPANFNDFPFCGNKKVDEREKCDCGPIQECTNPCCDAHMCVLKPGFTCAQGECCESCQIKKAGSMCRPANNECDFPEVCTGHSSECPKDRFQANGFPCNDGEGYCFMGKCPTRHDQCTELFDDETRESPDACYMMNKKGNKFGYCKNKENRFVSCEEKDIKCGKIYCTGGHHSSLLGEVKNFRLVDSKHNVTIKCRTIFLYHNSKDIGLVDHRTKCGEEMVCINGECVNIEQVYNSTSCPSQCNENSEDGREPECHCGEEQILTDWEETLNVTSISIMVIVLVMIVIGIGVVALLICYQKCVKLKQVQSPPGDTLGVENKGYLGDEQPRRPEPILSEIPHPHRTTESLESLPPNFSSPHYPSLKSASKDPRGIADSKQSANVSLKLDIQNGCASLG</sequence>
<evidence type="ECO:0000256" key="1">
    <source>
        <dbReference type="ARBA" id="ARBA00004167"/>
    </source>
</evidence>
<feature type="binding site" evidence="7">
    <location>
        <position position="438"/>
    </location>
    <ligand>
        <name>Zn(2+)</name>
        <dbReference type="ChEBI" id="CHEBI:29105"/>
        <note>catalytic</note>
    </ligand>
</feature>
<evidence type="ECO:0000256" key="5">
    <source>
        <dbReference type="ARBA" id="ARBA00023157"/>
    </source>
</evidence>
<keyword evidence="7" id="KW-0862">Zinc</keyword>
<feature type="binding site" evidence="7">
    <location>
        <position position="442"/>
    </location>
    <ligand>
        <name>Zn(2+)</name>
        <dbReference type="ChEBI" id="CHEBI:29105"/>
        <note>catalytic</note>
    </ligand>
</feature>
<keyword evidence="7" id="KW-0479">Metal-binding</keyword>
<dbReference type="Gene3D" id="4.10.70.10">
    <property type="entry name" value="Disintegrin domain"/>
    <property type="match status" value="1"/>
</dbReference>
<dbReference type="InterPro" id="IPR024079">
    <property type="entry name" value="MetalloPept_cat_dom_sf"/>
</dbReference>
<protein>
    <submittedName>
        <fullName evidence="13">Disintegrin and metalloproteinase domain-containing protein 7</fullName>
    </submittedName>
</protein>
<dbReference type="GeneID" id="101703241"/>
<keyword evidence="13" id="KW-0645">Protease</keyword>
<dbReference type="RefSeq" id="XP_004848535.1">
    <property type="nucleotide sequence ID" value="XM_004848478.1"/>
</dbReference>
<evidence type="ECO:0000256" key="9">
    <source>
        <dbReference type="SAM" id="Phobius"/>
    </source>
</evidence>
<dbReference type="InterPro" id="IPR002870">
    <property type="entry name" value="Peptidase_M12B_N"/>
</dbReference>
<keyword evidence="4 9" id="KW-0472">Membrane</keyword>
<dbReference type="CDD" id="cd04269">
    <property type="entry name" value="ZnMc_adamalysin_II_like"/>
    <property type="match status" value="1"/>
</dbReference>
<feature type="transmembrane region" description="Helical" evidence="9">
    <location>
        <begin position="772"/>
        <end position="795"/>
    </location>
</feature>
<keyword evidence="3 9" id="KW-1133">Transmembrane helix</keyword>
<name>A0AAX6PCB4_HETGA</name>
<evidence type="ECO:0000256" key="3">
    <source>
        <dbReference type="ARBA" id="ARBA00022989"/>
    </source>
</evidence>
<evidence type="ECO:0000256" key="6">
    <source>
        <dbReference type="PROSITE-ProRule" id="PRU00068"/>
    </source>
</evidence>
<dbReference type="SMART" id="SM00050">
    <property type="entry name" value="DISIN"/>
    <property type="match status" value="1"/>
</dbReference>
<dbReference type="InterPro" id="IPR006586">
    <property type="entry name" value="ADAM_Cys-rich"/>
</dbReference>
<keyword evidence="12" id="KW-1185">Reference proteome</keyword>
<organism evidence="12 13">
    <name type="scientific">Heterocephalus glaber</name>
    <name type="common">Naked mole rat</name>
    <dbReference type="NCBI Taxonomy" id="10181"/>
    <lineage>
        <taxon>Eukaryota</taxon>
        <taxon>Metazoa</taxon>
        <taxon>Chordata</taxon>
        <taxon>Craniata</taxon>
        <taxon>Vertebrata</taxon>
        <taxon>Euteleostomi</taxon>
        <taxon>Mammalia</taxon>
        <taxon>Eutheria</taxon>
        <taxon>Euarchontoglires</taxon>
        <taxon>Glires</taxon>
        <taxon>Rodentia</taxon>
        <taxon>Hystricomorpha</taxon>
        <taxon>Bathyergidae</taxon>
        <taxon>Heterocephalus</taxon>
    </lineage>
</organism>
<dbReference type="Proteomes" id="UP000694906">
    <property type="component" value="Unplaced"/>
</dbReference>
<dbReference type="KEGG" id="hgl:101703241"/>